<reference evidence="5" key="1">
    <citation type="journal article" date="2019" name="Int. J. Syst. Evol. Microbiol.">
        <title>The Global Catalogue of Microorganisms (GCM) 10K type strain sequencing project: providing services to taxonomists for standard genome sequencing and annotation.</title>
        <authorList>
            <consortium name="The Broad Institute Genomics Platform"/>
            <consortium name="The Broad Institute Genome Sequencing Center for Infectious Disease"/>
            <person name="Wu L."/>
            <person name="Ma J."/>
        </authorList>
    </citation>
    <scope>NUCLEOTIDE SEQUENCE [LARGE SCALE GENOMIC DNA]</scope>
    <source>
        <strain evidence="5">CGMCC 1.15731</strain>
    </source>
</reference>
<evidence type="ECO:0000313" key="5">
    <source>
        <dbReference type="Proteomes" id="UP001596042"/>
    </source>
</evidence>
<dbReference type="PROSITE" id="PS50222">
    <property type="entry name" value="EF_HAND_2"/>
    <property type="match status" value="1"/>
</dbReference>
<organism evidence="4 5">
    <name type="scientific">Daeguia caeni</name>
    <dbReference type="NCBI Taxonomy" id="439612"/>
    <lineage>
        <taxon>Bacteria</taxon>
        <taxon>Pseudomonadati</taxon>
        <taxon>Pseudomonadota</taxon>
        <taxon>Alphaproteobacteria</taxon>
        <taxon>Hyphomicrobiales</taxon>
        <taxon>Brucellaceae</taxon>
        <taxon>Daeguia</taxon>
    </lineage>
</organism>
<dbReference type="RefSeq" id="WP_374833538.1">
    <property type="nucleotide sequence ID" value="NZ_JBHEEZ010000026.1"/>
</dbReference>
<dbReference type="Proteomes" id="UP001596042">
    <property type="component" value="Unassembled WGS sequence"/>
</dbReference>
<dbReference type="PROSITE" id="PS00018">
    <property type="entry name" value="EF_HAND_1"/>
    <property type="match status" value="2"/>
</dbReference>
<dbReference type="Gene3D" id="1.10.238.10">
    <property type="entry name" value="EF-hand"/>
    <property type="match status" value="2"/>
</dbReference>
<protein>
    <submittedName>
        <fullName evidence="4">EF-hand domain-containing protein</fullName>
    </submittedName>
</protein>
<keyword evidence="5" id="KW-1185">Reference proteome</keyword>
<name>A0ABV9H7C2_9HYPH</name>
<evidence type="ECO:0000256" key="1">
    <source>
        <dbReference type="SAM" id="MobiDB-lite"/>
    </source>
</evidence>
<keyword evidence="2" id="KW-0732">Signal</keyword>
<dbReference type="Pfam" id="PF13202">
    <property type="entry name" value="EF-hand_5"/>
    <property type="match status" value="3"/>
</dbReference>
<dbReference type="InterPro" id="IPR011992">
    <property type="entry name" value="EF-hand-dom_pair"/>
</dbReference>
<dbReference type="SUPFAM" id="SSF47473">
    <property type="entry name" value="EF-hand"/>
    <property type="match status" value="1"/>
</dbReference>
<feature type="chain" id="PRO_5047225043" evidence="2">
    <location>
        <begin position="23"/>
        <end position="177"/>
    </location>
</feature>
<feature type="compositionally biased region" description="Basic and acidic residues" evidence="1">
    <location>
        <begin position="119"/>
        <end position="138"/>
    </location>
</feature>
<evidence type="ECO:0000313" key="4">
    <source>
        <dbReference type="EMBL" id="MFC4624845.1"/>
    </source>
</evidence>
<feature type="domain" description="EF-hand" evidence="3">
    <location>
        <begin position="110"/>
        <end position="145"/>
    </location>
</feature>
<proteinExistence type="predicted"/>
<sequence length="177" mass="19477">MKAKTAMLALVSAAIVSTGAFAQGASDNKAAPATDGMKIEKTDAGARRGPVDFKTFSRMDELKAADTDGDGVLSRAEIEALALKRMVAREADRLERRLDVNKDGKISLDAIEKQRKERFEKLDKNGDGQIDRSEMRDVRKAHKHDAKSGHKGPHKHGKDGHKKGKDKKEHRGQKPQN</sequence>
<feature type="signal peptide" evidence="2">
    <location>
        <begin position="1"/>
        <end position="22"/>
    </location>
</feature>
<evidence type="ECO:0000256" key="2">
    <source>
        <dbReference type="SAM" id="SignalP"/>
    </source>
</evidence>
<dbReference type="InterPro" id="IPR002048">
    <property type="entry name" value="EF_hand_dom"/>
</dbReference>
<comment type="caution">
    <text evidence="4">The sequence shown here is derived from an EMBL/GenBank/DDBJ whole genome shotgun (WGS) entry which is preliminary data.</text>
</comment>
<accession>A0ABV9H7C2</accession>
<evidence type="ECO:0000259" key="3">
    <source>
        <dbReference type="PROSITE" id="PS50222"/>
    </source>
</evidence>
<gene>
    <name evidence="4" type="ORF">ACFO1V_06345</name>
</gene>
<feature type="compositionally biased region" description="Basic residues" evidence="1">
    <location>
        <begin position="139"/>
        <end position="177"/>
    </location>
</feature>
<feature type="region of interest" description="Disordered" evidence="1">
    <location>
        <begin position="25"/>
        <end position="50"/>
    </location>
</feature>
<feature type="compositionally biased region" description="Basic and acidic residues" evidence="1">
    <location>
        <begin position="37"/>
        <end position="50"/>
    </location>
</feature>
<feature type="region of interest" description="Disordered" evidence="1">
    <location>
        <begin position="119"/>
        <end position="177"/>
    </location>
</feature>
<dbReference type="EMBL" id="JBHSEL010000047">
    <property type="protein sequence ID" value="MFC4624845.1"/>
    <property type="molecule type" value="Genomic_DNA"/>
</dbReference>
<dbReference type="InterPro" id="IPR018247">
    <property type="entry name" value="EF_Hand_1_Ca_BS"/>
</dbReference>